<evidence type="ECO:0000313" key="1">
    <source>
        <dbReference type="EMBL" id="SFH83450.1"/>
    </source>
</evidence>
<name>A0A1I3D9R2_9LACT</name>
<reference evidence="1 2" key="1">
    <citation type="submission" date="2016-10" db="EMBL/GenBank/DDBJ databases">
        <authorList>
            <person name="de Groot N.N."/>
        </authorList>
    </citation>
    <scope>NUCLEOTIDE SEQUENCE [LARGE SCALE GENOMIC DNA]</scope>
    <source>
        <strain evidence="1 2">DSM 27630</strain>
    </source>
</reference>
<keyword evidence="2" id="KW-1185">Reference proteome</keyword>
<organism evidence="1 2">
    <name type="scientific">Pisciglobus halotolerans</name>
    <dbReference type="NCBI Taxonomy" id="745365"/>
    <lineage>
        <taxon>Bacteria</taxon>
        <taxon>Bacillati</taxon>
        <taxon>Bacillota</taxon>
        <taxon>Bacilli</taxon>
        <taxon>Lactobacillales</taxon>
        <taxon>Carnobacteriaceae</taxon>
    </lineage>
</organism>
<sequence>MRKRTFGEILPEIKEETLSKEKVELKQIRIGIEAHEYLKNEAFKRGVSMKNLLDEIVKEYKEKNQ</sequence>
<dbReference type="Proteomes" id="UP000198668">
    <property type="component" value="Unassembled WGS sequence"/>
</dbReference>
<gene>
    <name evidence="1" type="ORF">SAMN04489868_1323</name>
</gene>
<dbReference type="SUPFAM" id="SSF47598">
    <property type="entry name" value="Ribbon-helix-helix"/>
    <property type="match status" value="1"/>
</dbReference>
<dbReference type="GO" id="GO:0006355">
    <property type="term" value="P:regulation of DNA-templated transcription"/>
    <property type="evidence" value="ECO:0007669"/>
    <property type="project" value="InterPro"/>
</dbReference>
<evidence type="ECO:0000313" key="2">
    <source>
        <dbReference type="Proteomes" id="UP000198668"/>
    </source>
</evidence>
<protein>
    <submittedName>
        <fullName evidence="1">Uncharacterized protein</fullName>
    </submittedName>
</protein>
<dbReference type="InterPro" id="IPR010985">
    <property type="entry name" value="Ribbon_hlx_hlx"/>
</dbReference>
<dbReference type="RefSeq" id="WP_092093158.1">
    <property type="nucleotide sequence ID" value="NZ_FOQE01000032.1"/>
</dbReference>
<proteinExistence type="predicted"/>
<dbReference type="EMBL" id="FOQE01000032">
    <property type="protein sequence ID" value="SFH83450.1"/>
    <property type="molecule type" value="Genomic_DNA"/>
</dbReference>
<dbReference type="AlphaFoldDB" id="A0A1I3D9R2"/>
<accession>A0A1I3D9R2</accession>